<evidence type="ECO:0000259" key="6">
    <source>
        <dbReference type="Pfam" id="PF08281"/>
    </source>
</evidence>
<dbReference type="InterPro" id="IPR014284">
    <property type="entry name" value="RNA_pol_sigma-70_dom"/>
</dbReference>
<evidence type="ECO:0000256" key="2">
    <source>
        <dbReference type="ARBA" id="ARBA00023015"/>
    </source>
</evidence>
<dbReference type="Gene3D" id="1.10.1740.10">
    <property type="match status" value="1"/>
</dbReference>
<dbReference type="EMBL" id="PRDL01000001">
    <property type="protein sequence ID" value="MBE8718226.1"/>
    <property type="molecule type" value="Genomic_DNA"/>
</dbReference>
<protein>
    <submittedName>
        <fullName evidence="7">RNA polymerase subunit sigma</fullName>
    </submittedName>
</protein>
<dbReference type="PANTHER" id="PTHR43133">
    <property type="entry name" value="RNA POLYMERASE ECF-TYPE SIGMA FACTO"/>
    <property type="match status" value="1"/>
</dbReference>
<gene>
    <name evidence="7" type="ORF">C4F51_13610</name>
</gene>
<sequence>MSTSEAVNPVDLQALYLGHHSWLRGWLSKRLGCSETAADLAQDTFLKVLLSPQHETIRIPRAYLSRIAHGLMVNHWRRKDIERACLQALATLPEAEVPSPETCESMLEILYQLDAALEQLPALVKQAFLLSQLDGMKYQHIAGQLGVAEITVKRYVKRGLVQCLMVMDSLA</sequence>
<evidence type="ECO:0000313" key="7">
    <source>
        <dbReference type="EMBL" id="MBE8718226.1"/>
    </source>
</evidence>
<dbReference type="InterPro" id="IPR007627">
    <property type="entry name" value="RNA_pol_sigma70_r2"/>
</dbReference>
<keyword evidence="4" id="KW-0804">Transcription</keyword>
<dbReference type="GO" id="GO:0016987">
    <property type="term" value="F:sigma factor activity"/>
    <property type="evidence" value="ECO:0007669"/>
    <property type="project" value="UniProtKB-KW"/>
</dbReference>
<reference evidence="7" key="1">
    <citation type="submission" date="2018-07" db="EMBL/GenBank/DDBJ databases">
        <title>Genome assembly of strain Ka43.</title>
        <authorList>
            <person name="Kukolya J."/>
            <person name="Nagy I."/>
            <person name="Horvath B."/>
            <person name="Toth A."/>
        </authorList>
    </citation>
    <scope>NUCLEOTIDE SEQUENCE</scope>
    <source>
        <strain evidence="7">KB43</strain>
    </source>
</reference>
<keyword evidence="8" id="KW-1185">Reference proteome</keyword>
<evidence type="ECO:0000256" key="3">
    <source>
        <dbReference type="ARBA" id="ARBA00023082"/>
    </source>
</evidence>
<organism evidence="7 8">
    <name type="scientific">Cellvibrio polysaccharolyticus</name>
    <dbReference type="NCBI Taxonomy" id="2082724"/>
    <lineage>
        <taxon>Bacteria</taxon>
        <taxon>Pseudomonadati</taxon>
        <taxon>Pseudomonadota</taxon>
        <taxon>Gammaproteobacteria</taxon>
        <taxon>Cellvibrionales</taxon>
        <taxon>Cellvibrionaceae</taxon>
        <taxon>Cellvibrio</taxon>
    </lineage>
</organism>
<dbReference type="InterPro" id="IPR013324">
    <property type="entry name" value="RNA_pol_sigma_r3/r4-like"/>
</dbReference>
<dbReference type="Pfam" id="PF08281">
    <property type="entry name" value="Sigma70_r4_2"/>
    <property type="match status" value="1"/>
</dbReference>
<evidence type="ECO:0000313" key="8">
    <source>
        <dbReference type="Proteomes" id="UP000652567"/>
    </source>
</evidence>
<dbReference type="InterPro" id="IPR013325">
    <property type="entry name" value="RNA_pol_sigma_r2"/>
</dbReference>
<evidence type="ECO:0000256" key="4">
    <source>
        <dbReference type="ARBA" id="ARBA00023163"/>
    </source>
</evidence>
<dbReference type="InterPro" id="IPR036388">
    <property type="entry name" value="WH-like_DNA-bd_sf"/>
</dbReference>
<feature type="domain" description="RNA polymerase sigma-70 region 2" evidence="5">
    <location>
        <begin position="15"/>
        <end position="80"/>
    </location>
</feature>
<dbReference type="InterPro" id="IPR013249">
    <property type="entry name" value="RNA_pol_sigma70_r4_t2"/>
</dbReference>
<name>A0A928YU37_9GAMM</name>
<comment type="similarity">
    <text evidence="1">Belongs to the sigma-70 factor family. ECF subfamily.</text>
</comment>
<proteinExistence type="inferred from homology"/>
<accession>A0A928YU37</accession>
<keyword evidence="3" id="KW-0731">Sigma factor</keyword>
<evidence type="ECO:0000259" key="5">
    <source>
        <dbReference type="Pfam" id="PF04542"/>
    </source>
</evidence>
<dbReference type="AlphaFoldDB" id="A0A928YU37"/>
<keyword evidence="2" id="KW-0805">Transcription regulation</keyword>
<dbReference type="NCBIfam" id="TIGR02937">
    <property type="entry name" value="sigma70-ECF"/>
    <property type="match status" value="1"/>
</dbReference>
<dbReference type="SUPFAM" id="SSF88946">
    <property type="entry name" value="Sigma2 domain of RNA polymerase sigma factors"/>
    <property type="match status" value="1"/>
</dbReference>
<dbReference type="Gene3D" id="1.10.10.10">
    <property type="entry name" value="Winged helix-like DNA-binding domain superfamily/Winged helix DNA-binding domain"/>
    <property type="match status" value="1"/>
</dbReference>
<evidence type="ECO:0000256" key="1">
    <source>
        <dbReference type="ARBA" id="ARBA00010641"/>
    </source>
</evidence>
<dbReference type="SUPFAM" id="SSF88659">
    <property type="entry name" value="Sigma3 and sigma4 domains of RNA polymerase sigma factors"/>
    <property type="match status" value="1"/>
</dbReference>
<comment type="caution">
    <text evidence="7">The sequence shown here is derived from an EMBL/GenBank/DDBJ whole genome shotgun (WGS) entry which is preliminary data.</text>
</comment>
<dbReference type="Pfam" id="PF04542">
    <property type="entry name" value="Sigma70_r2"/>
    <property type="match status" value="1"/>
</dbReference>
<dbReference type="PANTHER" id="PTHR43133:SF63">
    <property type="entry name" value="RNA POLYMERASE SIGMA FACTOR FECI-RELATED"/>
    <property type="match status" value="1"/>
</dbReference>
<dbReference type="GO" id="GO:0006352">
    <property type="term" value="P:DNA-templated transcription initiation"/>
    <property type="evidence" value="ECO:0007669"/>
    <property type="project" value="InterPro"/>
</dbReference>
<feature type="domain" description="RNA polymerase sigma factor 70 region 4 type 2" evidence="6">
    <location>
        <begin position="112"/>
        <end position="163"/>
    </location>
</feature>
<dbReference type="GO" id="GO:0003677">
    <property type="term" value="F:DNA binding"/>
    <property type="evidence" value="ECO:0007669"/>
    <property type="project" value="InterPro"/>
</dbReference>
<dbReference type="InterPro" id="IPR039425">
    <property type="entry name" value="RNA_pol_sigma-70-like"/>
</dbReference>
<dbReference type="Proteomes" id="UP000652567">
    <property type="component" value="Unassembled WGS sequence"/>
</dbReference>
<dbReference type="RefSeq" id="WP_193910610.1">
    <property type="nucleotide sequence ID" value="NZ_PRDL01000001.1"/>
</dbReference>